<organism evidence="2 3">
    <name type="scientific">Pseudomassariella vexata</name>
    <dbReference type="NCBI Taxonomy" id="1141098"/>
    <lineage>
        <taxon>Eukaryota</taxon>
        <taxon>Fungi</taxon>
        <taxon>Dikarya</taxon>
        <taxon>Ascomycota</taxon>
        <taxon>Pezizomycotina</taxon>
        <taxon>Sordariomycetes</taxon>
        <taxon>Xylariomycetidae</taxon>
        <taxon>Amphisphaeriales</taxon>
        <taxon>Pseudomassariaceae</taxon>
        <taxon>Pseudomassariella</taxon>
    </lineage>
</organism>
<dbReference type="InterPro" id="IPR029058">
    <property type="entry name" value="AB_hydrolase_fold"/>
</dbReference>
<name>A0A1Y2E4W8_9PEZI</name>
<dbReference type="EMBL" id="MCFJ01000005">
    <property type="protein sequence ID" value="ORY66404.1"/>
    <property type="molecule type" value="Genomic_DNA"/>
</dbReference>
<reference evidence="2 3" key="1">
    <citation type="submission" date="2016-07" db="EMBL/GenBank/DDBJ databases">
        <title>Pervasive Adenine N6-methylation of Active Genes in Fungi.</title>
        <authorList>
            <consortium name="DOE Joint Genome Institute"/>
            <person name="Mondo S.J."/>
            <person name="Dannebaum R.O."/>
            <person name="Kuo R.C."/>
            <person name="Labutti K."/>
            <person name="Haridas S."/>
            <person name="Kuo A."/>
            <person name="Salamov A."/>
            <person name="Ahrendt S.R."/>
            <person name="Lipzen A."/>
            <person name="Sullivan W."/>
            <person name="Andreopoulos W.B."/>
            <person name="Clum A."/>
            <person name="Lindquist E."/>
            <person name="Daum C."/>
            <person name="Ramamoorthy G.K."/>
            <person name="Gryganskyi A."/>
            <person name="Culley D."/>
            <person name="Magnuson J.K."/>
            <person name="James T.Y."/>
            <person name="O'Malley M.A."/>
            <person name="Stajich J.E."/>
            <person name="Spatafora J.W."/>
            <person name="Visel A."/>
            <person name="Grigoriev I.V."/>
        </authorList>
    </citation>
    <scope>NUCLEOTIDE SEQUENCE [LARGE SCALE GENOMIC DNA]</scope>
    <source>
        <strain evidence="2 3">CBS 129021</strain>
    </source>
</reference>
<dbReference type="Gene3D" id="3.40.50.1820">
    <property type="entry name" value="alpha/beta hydrolase"/>
    <property type="match status" value="1"/>
</dbReference>
<evidence type="ECO:0000313" key="2">
    <source>
        <dbReference type="EMBL" id="ORY66404.1"/>
    </source>
</evidence>
<dbReference type="PANTHER" id="PTHR43689:SF8">
    <property type="entry name" value="ALPHA_BETA-HYDROLASES SUPERFAMILY PROTEIN"/>
    <property type="match status" value="1"/>
</dbReference>
<feature type="domain" description="AB hydrolase-1" evidence="1">
    <location>
        <begin position="98"/>
        <end position="398"/>
    </location>
</feature>
<evidence type="ECO:0000313" key="3">
    <source>
        <dbReference type="Proteomes" id="UP000193689"/>
    </source>
</evidence>
<keyword evidence="2" id="KW-0378">Hydrolase</keyword>
<dbReference type="RefSeq" id="XP_040717368.1">
    <property type="nucleotide sequence ID" value="XM_040860022.1"/>
</dbReference>
<dbReference type="PANTHER" id="PTHR43689">
    <property type="entry name" value="HYDROLASE"/>
    <property type="match status" value="1"/>
</dbReference>
<comment type="caution">
    <text evidence="2">The sequence shown here is derived from an EMBL/GenBank/DDBJ whole genome shotgun (WGS) entry which is preliminary data.</text>
</comment>
<dbReference type="STRING" id="1141098.A0A1Y2E4W8"/>
<dbReference type="Proteomes" id="UP000193689">
    <property type="component" value="Unassembled WGS sequence"/>
</dbReference>
<sequence length="414" mass="45558">MDFITRLLGGVTNSSTSTVVATTFAATVVLLWSARYTLYPVRDQVLPGPLTTSIPHLSKEEVAKLPYTPDHFPGARDVATPYGNIRVYEFGPEDGRKVLFLHGISTSCLTLTDIALDMVHKKGCRVMLFDLFGRGFTDGVGDLPFDTRLFVSQMLLVLASSHLPWTGENACHVVGYSLGGGIAVNFAATFPHLVASLVLLAPAGVIRPANIGYASRLVFTSGIIPERLLAALTKRRLRTPIGNAVHNKKKIQQSTSVSMSVPTTVEDLTQPLDGKETFTDAAVQEAVDPDVEGKEDDDTVNSLHPLEAKIAAYIHWMLDAHAGFVPAFMSTIRFAPLMGQHEHWRQLADRKPWTTAIILGRRDELIQRDDYEEDALPLVGGKEKVFWRVVPGGHNFPFTHSKDALQAIYEFWAI</sequence>
<evidence type="ECO:0000259" key="1">
    <source>
        <dbReference type="Pfam" id="PF00561"/>
    </source>
</evidence>
<gene>
    <name evidence="2" type="ORF">BCR38DRAFT_430175</name>
</gene>
<dbReference type="SUPFAM" id="SSF53474">
    <property type="entry name" value="alpha/beta-Hydrolases"/>
    <property type="match status" value="1"/>
</dbReference>
<dbReference type="InParanoid" id="A0A1Y2E4W8"/>
<dbReference type="GO" id="GO:0016787">
    <property type="term" value="F:hydrolase activity"/>
    <property type="evidence" value="ECO:0007669"/>
    <property type="project" value="UniProtKB-KW"/>
</dbReference>
<protein>
    <submittedName>
        <fullName evidence="2">Putative alpha/beta hydrolase family protein</fullName>
    </submittedName>
</protein>
<dbReference type="PRINTS" id="PR00111">
    <property type="entry name" value="ABHYDROLASE"/>
</dbReference>
<proteinExistence type="predicted"/>
<dbReference type="InterPro" id="IPR000073">
    <property type="entry name" value="AB_hydrolase_1"/>
</dbReference>
<dbReference type="OrthoDB" id="408373at2759"/>
<keyword evidence="3" id="KW-1185">Reference proteome</keyword>
<dbReference type="Pfam" id="PF00561">
    <property type="entry name" value="Abhydrolase_1"/>
    <property type="match status" value="1"/>
</dbReference>
<accession>A0A1Y2E4W8</accession>
<dbReference type="GeneID" id="63776234"/>
<dbReference type="AlphaFoldDB" id="A0A1Y2E4W8"/>